<dbReference type="Gene3D" id="3.30.450.20">
    <property type="entry name" value="PAS domain"/>
    <property type="match status" value="1"/>
</dbReference>
<feature type="coiled-coil region" evidence="3">
    <location>
        <begin position="361"/>
        <end position="388"/>
    </location>
</feature>
<dbReference type="EMBL" id="JBGORX010000002">
    <property type="protein sequence ID" value="MFJ1268715.1"/>
    <property type="molecule type" value="Genomic_DNA"/>
</dbReference>
<feature type="coiled-coil region" evidence="3">
    <location>
        <begin position="105"/>
        <end position="149"/>
    </location>
</feature>
<dbReference type="InterPro" id="IPR003018">
    <property type="entry name" value="GAF"/>
</dbReference>
<evidence type="ECO:0000259" key="5">
    <source>
        <dbReference type="PROSITE" id="PS50113"/>
    </source>
</evidence>
<feature type="transmembrane region" description="Helical" evidence="4">
    <location>
        <begin position="202"/>
        <end position="227"/>
    </location>
</feature>
<feature type="domain" description="GGDEF" evidence="6">
    <location>
        <begin position="575"/>
        <end position="709"/>
    </location>
</feature>
<reference evidence="7 8" key="1">
    <citation type="submission" date="2024-08" db="EMBL/GenBank/DDBJ databases">
        <title>Draft Genome Sequence of Legionella lytica strain DSB2004, Isolated From a Fire Sprinkler System.</title>
        <authorList>
            <person name="Everhart A.D."/>
            <person name="Kidane D.T."/>
            <person name="Farone A.L."/>
            <person name="Farone M.B."/>
        </authorList>
    </citation>
    <scope>NUCLEOTIDE SEQUENCE [LARGE SCALE GENOMIC DNA]</scope>
    <source>
        <strain evidence="7 8">DSB2004</strain>
    </source>
</reference>
<dbReference type="InterPro" id="IPR035965">
    <property type="entry name" value="PAS-like_dom_sf"/>
</dbReference>
<dbReference type="PROSITE" id="PS50887">
    <property type="entry name" value="GGDEF"/>
    <property type="match status" value="1"/>
</dbReference>
<proteinExistence type="predicted"/>
<feature type="domain" description="PAC" evidence="5">
    <location>
        <begin position="312"/>
        <end position="366"/>
    </location>
</feature>
<dbReference type="Pfam" id="PF00990">
    <property type="entry name" value="GGDEF"/>
    <property type="match status" value="1"/>
</dbReference>
<evidence type="ECO:0000256" key="2">
    <source>
        <dbReference type="ARBA" id="ARBA00034247"/>
    </source>
</evidence>
<dbReference type="PANTHER" id="PTHR45138">
    <property type="entry name" value="REGULATORY COMPONENTS OF SENSORY TRANSDUCTION SYSTEM"/>
    <property type="match status" value="1"/>
</dbReference>
<dbReference type="PROSITE" id="PS50113">
    <property type="entry name" value="PAC"/>
    <property type="match status" value="1"/>
</dbReference>
<dbReference type="InterPro" id="IPR000160">
    <property type="entry name" value="GGDEF_dom"/>
</dbReference>
<comment type="caution">
    <text evidence="7">The sequence shown here is derived from an EMBL/GenBank/DDBJ whole genome shotgun (WGS) entry which is preliminary data.</text>
</comment>
<dbReference type="InterPro" id="IPR029016">
    <property type="entry name" value="GAF-like_dom_sf"/>
</dbReference>
<dbReference type="SMART" id="SM00267">
    <property type="entry name" value="GGDEF"/>
    <property type="match status" value="1"/>
</dbReference>
<dbReference type="InterPro" id="IPR007891">
    <property type="entry name" value="CHASE3"/>
</dbReference>
<feature type="transmembrane region" description="Helical" evidence="4">
    <location>
        <begin position="25"/>
        <end position="47"/>
    </location>
</feature>
<dbReference type="Gene3D" id="3.30.450.40">
    <property type="match status" value="1"/>
</dbReference>
<evidence type="ECO:0000256" key="4">
    <source>
        <dbReference type="SAM" id="Phobius"/>
    </source>
</evidence>
<evidence type="ECO:0000256" key="1">
    <source>
        <dbReference type="ARBA" id="ARBA00012528"/>
    </source>
</evidence>
<keyword evidence="3" id="KW-0175">Coiled coil</keyword>
<dbReference type="SUPFAM" id="SSF55781">
    <property type="entry name" value="GAF domain-like"/>
    <property type="match status" value="1"/>
</dbReference>
<keyword evidence="4" id="KW-1133">Transmembrane helix</keyword>
<keyword evidence="8" id="KW-1185">Reference proteome</keyword>
<keyword evidence="4" id="KW-0472">Membrane</keyword>
<accession>A0ABW8D7M5</accession>
<dbReference type="Proteomes" id="UP001615550">
    <property type="component" value="Unassembled WGS sequence"/>
</dbReference>
<keyword evidence="7" id="KW-0808">Transferase</keyword>
<organism evidence="7 8">
    <name type="scientific">Legionella lytica</name>
    <dbReference type="NCBI Taxonomy" id="96232"/>
    <lineage>
        <taxon>Bacteria</taxon>
        <taxon>Pseudomonadati</taxon>
        <taxon>Pseudomonadota</taxon>
        <taxon>Gammaproteobacteria</taxon>
        <taxon>Legionellales</taxon>
        <taxon>Legionellaceae</taxon>
        <taxon>Legionella</taxon>
    </lineage>
</organism>
<dbReference type="Pfam" id="PF13185">
    <property type="entry name" value="GAF_2"/>
    <property type="match status" value="1"/>
</dbReference>
<comment type="catalytic activity">
    <reaction evidence="2">
        <text>2 GTP = 3',3'-c-di-GMP + 2 diphosphate</text>
        <dbReference type="Rhea" id="RHEA:24898"/>
        <dbReference type="ChEBI" id="CHEBI:33019"/>
        <dbReference type="ChEBI" id="CHEBI:37565"/>
        <dbReference type="ChEBI" id="CHEBI:58805"/>
        <dbReference type="EC" id="2.7.7.65"/>
    </reaction>
</comment>
<gene>
    <name evidence="7" type="ORF">ACD661_09135</name>
</gene>
<name>A0ABW8D7M5_9GAMM</name>
<dbReference type="RefSeq" id="WP_400187555.1">
    <property type="nucleotide sequence ID" value="NZ_JBGORX010000002.1"/>
</dbReference>
<keyword evidence="7" id="KW-0548">Nucleotidyltransferase</keyword>
<evidence type="ECO:0000313" key="7">
    <source>
        <dbReference type="EMBL" id="MFJ1268715.1"/>
    </source>
</evidence>
<dbReference type="EC" id="2.7.7.65" evidence="1"/>
<dbReference type="Gene3D" id="3.30.70.270">
    <property type="match status" value="1"/>
</dbReference>
<dbReference type="CDD" id="cd19410">
    <property type="entry name" value="HK9-like_sensor"/>
    <property type="match status" value="1"/>
</dbReference>
<dbReference type="CDD" id="cd01949">
    <property type="entry name" value="GGDEF"/>
    <property type="match status" value="1"/>
</dbReference>
<dbReference type="Pfam" id="PF05227">
    <property type="entry name" value="CHASE3"/>
    <property type="match status" value="1"/>
</dbReference>
<dbReference type="PANTHER" id="PTHR45138:SF9">
    <property type="entry name" value="DIGUANYLATE CYCLASE DGCM-RELATED"/>
    <property type="match status" value="1"/>
</dbReference>
<dbReference type="InterPro" id="IPR050469">
    <property type="entry name" value="Diguanylate_Cyclase"/>
</dbReference>
<protein>
    <recommendedName>
        <fullName evidence="1">diguanylate cyclase</fullName>
        <ecNumber evidence="1">2.7.7.65</ecNumber>
    </recommendedName>
</protein>
<dbReference type="InterPro" id="IPR043128">
    <property type="entry name" value="Rev_trsase/Diguanyl_cyclase"/>
</dbReference>
<evidence type="ECO:0000313" key="8">
    <source>
        <dbReference type="Proteomes" id="UP001615550"/>
    </source>
</evidence>
<dbReference type="SMART" id="SM00065">
    <property type="entry name" value="GAF"/>
    <property type="match status" value="1"/>
</dbReference>
<evidence type="ECO:0000259" key="6">
    <source>
        <dbReference type="PROSITE" id="PS50887"/>
    </source>
</evidence>
<dbReference type="NCBIfam" id="TIGR00254">
    <property type="entry name" value="GGDEF"/>
    <property type="match status" value="1"/>
</dbReference>
<dbReference type="SUPFAM" id="SSF55785">
    <property type="entry name" value="PYP-like sensor domain (PAS domain)"/>
    <property type="match status" value="1"/>
</dbReference>
<evidence type="ECO:0000256" key="3">
    <source>
        <dbReference type="SAM" id="Coils"/>
    </source>
</evidence>
<dbReference type="SUPFAM" id="SSF55073">
    <property type="entry name" value="Nucleotide cyclase"/>
    <property type="match status" value="1"/>
</dbReference>
<dbReference type="InterPro" id="IPR029787">
    <property type="entry name" value="Nucleotide_cyclase"/>
</dbReference>
<keyword evidence="4" id="KW-0812">Transmembrane</keyword>
<dbReference type="GO" id="GO:0052621">
    <property type="term" value="F:diguanylate cyclase activity"/>
    <property type="evidence" value="ECO:0007669"/>
    <property type="project" value="UniProtKB-EC"/>
</dbReference>
<dbReference type="InterPro" id="IPR000700">
    <property type="entry name" value="PAS-assoc_C"/>
</dbReference>
<sequence>MDKQESKQKKPSFLWKIRPIKLNKFLLNSLFIIALLILMMISGKSYWQLKSLTEANRWVFHTYKVIEQVDSALYTLTAMESTQRAFLITQNSNFLKDVKNFKPILNEHLNNLKALTNDNSDQQQRVLLFSKLAEERVAMLAQIAELRNKDEFNTPAGLATFYENNEVSEQAKSLGGEIKAIEQVLLKARNDALMHGAYASELFIIFGSLFSMILLIVPFVLANFELINRKIIEHKNRDVRNYLKQILESTSDGIAALDEGHQVQIFNELYQTQFKKIFECSLTQGMTFEQAFTTVPENKRDLTLTWLNSLHYDKEITVLEFEHEGKKNIFELSASPIINERNEIHGLVHNISDITNRVREHIELEESYKKLTASIKELEIKNEQITLMIDMSDIMLATNSLEELSSIMGKYAQQLLTFCSGYLYVMHPSKNYLEMVGRWGTPTTQESIFNPDQCWAIRLGRPHKIVKSHHELVCDHFHFEEDLMHTIMCVPLMAQNDIYGLLYMEIAKEAYTLSHDQQLLITAFAELTALALANVRLRDNLRHQSIRDPLTGLFNRRFLEDGLFKQKLRAKSEKSPFAILMLDLDHFKKINDTFGHDAGDMALKEVGSLLEHATRTGDLASRYGGEEFVLILHGIDIKSALARAEQIRLAVTKIRIKYGAQPIGPISISIGIAMYPTDSEDTEKLIELADKALYAAKKKGRNTVVAFAGVKEKSH</sequence>